<dbReference type="InterPro" id="IPR003594">
    <property type="entry name" value="HATPase_dom"/>
</dbReference>
<dbReference type="InterPro" id="IPR050640">
    <property type="entry name" value="Bact_2-comp_sensor_kinase"/>
</dbReference>
<evidence type="ECO:0000313" key="10">
    <source>
        <dbReference type="Proteomes" id="UP000190626"/>
    </source>
</evidence>
<keyword evidence="2" id="KW-1003">Cell membrane</keyword>
<dbReference type="Pfam" id="PF06580">
    <property type="entry name" value="His_kinase"/>
    <property type="match status" value="1"/>
</dbReference>
<evidence type="ECO:0000259" key="8">
    <source>
        <dbReference type="PROSITE" id="PS50885"/>
    </source>
</evidence>
<keyword evidence="7" id="KW-1133">Transmembrane helix</keyword>
<comment type="subcellular location">
    <subcellularLocation>
        <location evidence="1">Cell membrane</location>
        <topology evidence="1">Multi-pass membrane protein</topology>
    </subcellularLocation>
</comment>
<feature type="transmembrane region" description="Helical" evidence="7">
    <location>
        <begin position="278"/>
        <end position="300"/>
    </location>
</feature>
<keyword evidence="5 9" id="KW-0418">Kinase</keyword>
<evidence type="ECO:0000256" key="6">
    <source>
        <dbReference type="ARBA" id="ARBA00023136"/>
    </source>
</evidence>
<dbReference type="Pfam" id="PF02518">
    <property type="entry name" value="HATPase_c"/>
    <property type="match status" value="1"/>
</dbReference>
<dbReference type="AlphaFoldDB" id="A0A1V4HK94"/>
<dbReference type="Gene3D" id="6.10.340.10">
    <property type="match status" value="1"/>
</dbReference>
<evidence type="ECO:0000256" key="1">
    <source>
        <dbReference type="ARBA" id="ARBA00004651"/>
    </source>
</evidence>
<organism evidence="9 10">
    <name type="scientific">Paenibacillus ferrarius</name>
    <dbReference type="NCBI Taxonomy" id="1469647"/>
    <lineage>
        <taxon>Bacteria</taxon>
        <taxon>Bacillati</taxon>
        <taxon>Bacillota</taxon>
        <taxon>Bacilli</taxon>
        <taxon>Bacillales</taxon>
        <taxon>Paenibacillaceae</taxon>
        <taxon>Paenibacillus</taxon>
    </lineage>
</organism>
<evidence type="ECO:0000256" key="4">
    <source>
        <dbReference type="ARBA" id="ARBA00022679"/>
    </source>
</evidence>
<gene>
    <name evidence="9" type="ORF">BC351_04160</name>
</gene>
<dbReference type="InterPro" id="IPR036890">
    <property type="entry name" value="HATPase_C_sf"/>
</dbReference>
<dbReference type="SUPFAM" id="SSF158472">
    <property type="entry name" value="HAMP domain-like"/>
    <property type="match status" value="1"/>
</dbReference>
<evidence type="ECO:0000256" key="2">
    <source>
        <dbReference type="ARBA" id="ARBA00022475"/>
    </source>
</evidence>
<dbReference type="OrthoDB" id="759642at2"/>
<comment type="caution">
    <text evidence="9">The sequence shown here is derived from an EMBL/GenBank/DDBJ whole genome shotgun (WGS) entry which is preliminary data.</text>
</comment>
<feature type="transmembrane region" description="Helical" evidence="7">
    <location>
        <begin position="6"/>
        <end position="26"/>
    </location>
</feature>
<name>A0A1V4HK94_9BACL</name>
<evidence type="ECO:0000256" key="7">
    <source>
        <dbReference type="SAM" id="Phobius"/>
    </source>
</evidence>
<dbReference type="SUPFAM" id="SSF55874">
    <property type="entry name" value="ATPase domain of HSP90 chaperone/DNA topoisomerase II/histidine kinase"/>
    <property type="match status" value="1"/>
</dbReference>
<dbReference type="InterPro" id="IPR003660">
    <property type="entry name" value="HAMP_dom"/>
</dbReference>
<dbReference type="Gene3D" id="3.30.565.10">
    <property type="entry name" value="Histidine kinase-like ATPase, C-terminal domain"/>
    <property type="match status" value="1"/>
</dbReference>
<dbReference type="InterPro" id="IPR010559">
    <property type="entry name" value="Sig_transdc_His_kin_internal"/>
</dbReference>
<keyword evidence="7" id="KW-0812">Transmembrane</keyword>
<dbReference type="STRING" id="1469647.BC351_04160"/>
<dbReference type="EMBL" id="MBTG01000012">
    <property type="protein sequence ID" value="OPH57715.1"/>
    <property type="molecule type" value="Genomic_DNA"/>
</dbReference>
<evidence type="ECO:0000313" key="9">
    <source>
        <dbReference type="EMBL" id="OPH57715.1"/>
    </source>
</evidence>
<evidence type="ECO:0000256" key="3">
    <source>
        <dbReference type="ARBA" id="ARBA00022553"/>
    </source>
</evidence>
<dbReference type="PANTHER" id="PTHR34220">
    <property type="entry name" value="SENSOR HISTIDINE KINASE YPDA"/>
    <property type="match status" value="1"/>
</dbReference>
<keyword evidence="6 7" id="KW-0472">Membrane</keyword>
<proteinExistence type="predicted"/>
<feature type="domain" description="HAMP" evidence="8">
    <location>
        <begin position="303"/>
        <end position="355"/>
    </location>
</feature>
<accession>A0A1V4HK94</accession>
<keyword evidence="10" id="KW-1185">Reference proteome</keyword>
<dbReference type="RefSeq" id="WP_079413205.1">
    <property type="nucleotide sequence ID" value="NZ_MBTG01000012.1"/>
</dbReference>
<keyword evidence="3" id="KW-0597">Phosphoprotein</keyword>
<dbReference type="GO" id="GO:0000155">
    <property type="term" value="F:phosphorelay sensor kinase activity"/>
    <property type="evidence" value="ECO:0007669"/>
    <property type="project" value="InterPro"/>
</dbReference>
<sequence length="577" mass="66659">MTSSLRFKLIIGFIAIAIPLLILLLVNNLYASSTVREQVAESNKNAIILYSNQIQAELDRETNFLYNLAYEDPNISLLSRVKSDPTEYILTKERIINELNRYHRFDSSVDFQFIYSVTNEDIFNTAIKTKSYDELIATQTTLAALLKEAQPGSPFFQKWKAVKYGDEYALVRLVDTGEGYYLGASVRLRNLMIPLDLIQLGSDGFASFISAEGRIIANKDSSMELSIEPAILNQKEEAYQLISITDKRYIVVSNPIKGTDTMLSAFIPEKKLVQKLTYFRGFIFIIPVLAAIVLIFYVFYLNEMVLKPIYNLIRGMRKIKHGDWSTRLMPSQTKEFTIINETFNDMASQIHDLKIHVYEEQIKLHKAEVKHLQLQMNPHFLLNAINIIYNLAQIQKYDIIQLMSLNLVKYFRFTTQTHRNVVSIAEELEHMESYMNIQKLRFPDRITFQFEVEESLRTTCIPPLIIQPFIENSMKYGFDFMDHPFHMHIHIRSDMPSQTMEIVISDNGSGFSEDILASLQNGEYFLSQNGEHLGIWNVHHRLQFIFGHEASLKFSNLPDSGACIVIRMPIRQLDSFS</sequence>
<dbReference type="PANTHER" id="PTHR34220:SF7">
    <property type="entry name" value="SENSOR HISTIDINE KINASE YPDA"/>
    <property type="match status" value="1"/>
</dbReference>
<dbReference type="PROSITE" id="PS50885">
    <property type="entry name" value="HAMP"/>
    <property type="match status" value="1"/>
</dbReference>
<dbReference type="CDD" id="cd06225">
    <property type="entry name" value="HAMP"/>
    <property type="match status" value="1"/>
</dbReference>
<dbReference type="Proteomes" id="UP000190626">
    <property type="component" value="Unassembled WGS sequence"/>
</dbReference>
<dbReference type="GO" id="GO:0005886">
    <property type="term" value="C:plasma membrane"/>
    <property type="evidence" value="ECO:0007669"/>
    <property type="project" value="UniProtKB-SubCell"/>
</dbReference>
<protein>
    <submittedName>
        <fullName evidence="9">Histidine kinase</fullName>
    </submittedName>
</protein>
<reference evidence="10" key="1">
    <citation type="submission" date="2016-07" db="EMBL/GenBank/DDBJ databases">
        <authorList>
            <person name="Florea S."/>
            <person name="Webb J.S."/>
            <person name="Jaromczyk J."/>
            <person name="Schardl C.L."/>
        </authorList>
    </citation>
    <scope>NUCLEOTIDE SEQUENCE [LARGE SCALE GENOMIC DNA]</scope>
    <source>
        <strain evidence="10">CY1</strain>
    </source>
</reference>
<evidence type="ECO:0000256" key="5">
    <source>
        <dbReference type="ARBA" id="ARBA00022777"/>
    </source>
</evidence>
<keyword evidence="4" id="KW-0808">Transferase</keyword>